<dbReference type="Proteomes" id="UP001285636">
    <property type="component" value="Unassembled WGS sequence"/>
</dbReference>
<dbReference type="SUPFAM" id="SSF53738">
    <property type="entry name" value="Phosphoglucomutase, first 3 domains"/>
    <property type="match status" value="2"/>
</dbReference>
<evidence type="ECO:0000259" key="5">
    <source>
        <dbReference type="Pfam" id="PF02880"/>
    </source>
</evidence>
<evidence type="ECO:0000256" key="1">
    <source>
        <dbReference type="ARBA" id="ARBA00022723"/>
    </source>
</evidence>
<name>A0AAJ2NS18_ALKPS</name>
<dbReference type="Pfam" id="PF02880">
    <property type="entry name" value="PGM_PMM_III"/>
    <property type="match status" value="1"/>
</dbReference>
<feature type="non-terminal residue" evidence="6">
    <location>
        <position position="124"/>
    </location>
</feature>
<keyword evidence="1" id="KW-0479">Metal-binding</keyword>
<sequence length="124" mass="13454">VVKEQELPDANFSTVKSPNPEEHAAFELAIRDGKRVGADILVATDPDADRLGIAVQNTEGEYVVLTGNQTGALLLDYLLKQKKEKGTLPRNGVVLKTIVTSELGKKIASAYQLETIDVLTGFKF</sequence>
<dbReference type="GO" id="GO:0006166">
    <property type="term" value="P:purine ribonucleoside salvage"/>
    <property type="evidence" value="ECO:0007669"/>
    <property type="project" value="TreeGrafter"/>
</dbReference>
<reference evidence="6" key="1">
    <citation type="submission" date="2023-10" db="EMBL/GenBank/DDBJ databases">
        <title>Screening of Alkalihalophilus pseudofirmusBZ-TG-HK211 and Its Alleviation of Salt Stress on Rapeseed Growth.</title>
        <authorList>
            <person name="Zhao B."/>
            <person name="Guo T."/>
        </authorList>
    </citation>
    <scope>NUCLEOTIDE SEQUENCE</scope>
    <source>
        <strain evidence="6">BZ-TG-HK211</strain>
    </source>
</reference>
<evidence type="ECO:0000313" key="7">
    <source>
        <dbReference type="Proteomes" id="UP001285636"/>
    </source>
</evidence>
<comment type="caution">
    <text evidence="6">The sequence shown here is derived from an EMBL/GenBank/DDBJ whole genome shotgun (WGS) entry which is preliminary data.</text>
</comment>
<gene>
    <name evidence="6" type="ORF">RYX45_20420</name>
</gene>
<proteinExistence type="predicted"/>
<evidence type="ECO:0000256" key="3">
    <source>
        <dbReference type="ARBA" id="ARBA00023235"/>
    </source>
</evidence>
<keyword evidence="3" id="KW-0413">Isomerase</keyword>
<dbReference type="InterPro" id="IPR005846">
    <property type="entry name" value="A-D-PHexomutase_a/b/a-III"/>
</dbReference>
<dbReference type="Pfam" id="PF02879">
    <property type="entry name" value="PGM_PMM_II"/>
    <property type="match status" value="1"/>
</dbReference>
<dbReference type="PANTHER" id="PTHR45745:SF1">
    <property type="entry name" value="PHOSPHOGLUCOMUTASE 2B-RELATED"/>
    <property type="match status" value="1"/>
</dbReference>
<evidence type="ECO:0000259" key="4">
    <source>
        <dbReference type="Pfam" id="PF02879"/>
    </source>
</evidence>
<evidence type="ECO:0000313" key="6">
    <source>
        <dbReference type="EMBL" id="MDV2887545.1"/>
    </source>
</evidence>
<keyword evidence="2" id="KW-0460">Magnesium</keyword>
<protein>
    <submittedName>
        <fullName evidence="6">Phospho-sugar mutase</fullName>
    </submittedName>
</protein>
<dbReference type="GO" id="GO:0005975">
    <property type="term" value="P:carbohydrate metabolic process"/>
    <property type="evidence" value="ECO:0007669"/>
    <property type="project" value="InterPro"/>
</dbReference>
<dbReference type="AlphaFoldDB" id="A0AAJ2NS18"/>
<feature type="domain" description="Alpha-D-phosphohexomutase alpha/beta/alpha" evidence="5">
    <location>
        <begin position="66"/>
        <end position="124"/>
    </location>
</feature>
<evidence type="ECO:0000256" key="2">
    <source>
        <dbReference type="ARBA" id="ARBA00022842"/>
    </source>
</evidence>
<dbReference type="Gene3D" id="3.40.120.10">
    <property type="entry name" value="Alpha-D-Glucose-1,6-Bisphosphate, subunit A, domain 3"/>
    <property type="match status" value="2"/>
</dbReference>
<feature type="domain" description="Alpha-D-phosphohexomutase alpha/beta/alpha" evidence="4">
    <location>
        <begin position="1"/>
        <end position="56"/>
    </location>
</feature>
<dbReference type="GO" id="GO:0008973">
    <property type="term" value="F:phosphopentomutase activity"/>
    <property type="evidence" value="ECO:0007669"/>
    <property type="project" value="TreeGrafter"/>
</dbReference>
<dbReference type="EMBL" id="JAWJAY010000157">
    <property type="protein sequence ID" value="MDV2887545.1"/>
    <property type="molecule type" value="Genomic_DNA"/>
</dbReference>
<organism evidence="6 7">
    <name type="scientific">Alkalihalophilus pseudofirmus</name>
    <name type="common">Bacillus pseudofirmus</name>
    <dbReference type="NCBI Taxonomy" id="79885"/>
    <lineage>
        <taxon>Bacteria</taxon>
        <taxon>Bacillati</taxon>
        <taxon>Bacillota</taxon>
        <taxon>Bacilli</taxon>
        <taxon>Bacillales</taxon>
        <taxon>Bacillaceae</taxon>
        <taxon>Alkalihalophilus</taxon>
    </lineage>
</organism>
<dbReference type="InterPro" id="IPR016055">
    <property type="entry name" value="A-D-PHexomutase_a/b/a-I/II/III"/>
</dbReference>
<dbReference type="PANTHER" id="PTHR45745">
    <property type="entry name" value="PHOSPHOMANNOMUTASE 45A"/>
    <property type="match status" value="1"/>
</dbReference>
<dbReference type="GO" id="GO:0046872">
    <property type="term" value="F:metal ion binding"/>
    <property type="evidence" value="ECO:0007669"/>
    <property type="project" value="UniProtKB-KW"/>
</dbReference>
<feature type="non-terminal residue" evidence="6">
    <location>
        <position position="1"/>
    </location>
</feature>
<dbReference type="InterPro" id="IPR005845">
    <property type="entry name" value="A-D-PHexomutase_a/b/a-II"/>
</dbReference>
<accession>A0AAJ2NS18</accession>